<dbReference type="Gene3D" id="3.50.50.60">
    <property type="entry name" value="FAD/NAD(P)-binding domain"/>
    <property type="match status" value="1"/>
</dbReference>
<dbReference type="PRINTS" id="PR00420">
    <property type="entry name" value="RNGMNOXGNASE"/>
</dbReference>
<evidence type="ECO:0000313" key="3">
    <source>
        <dbReference type="EMBL" id="AIE91214.1"/>
    </source>
</evidence>
<accession>A0A075FIT2</accession>
<organism evidence="3">
    <name type="scientific">uncultured marine group II/III euryarchaeote AD1000_10_C12</name>
    <dbReference type="NCBI Taxonomy" id="1457717"/>
    <lineage>
        <taxon>Archaea</taxon>
        <taxon>Methanobacteriati</taxon>
        <taxon>Methanobacteriota</taxon>
        <taxon>environmental samples</taxon>
    </lineage>
</organism>
<dbReference type="InterPro" id="IPR011777">
    <property type="entry name" value="Geranylgeranyl_Rdtase_fam"/>
</dbReference>
<proteinExistence type="predicted"/>
<feature type="domain" description="Digeranylgeranylglycerophospholipid reductase catalytic" evidence="2">
    <location>
        <begin position="244"/>
        <end position="316"/>
    </location>
</feature>
<dbReference type="InterPro" id="IPR002938">
    <property type="entry name" value="FAD-bd"/>
</dbReference>
<dbReference type="SUPFAM" id="SSF51905">
    <property type="entry name" value="FAD/NAD(P)-binding domain"/>
    <property type="match status" value="1"/>
</dbReference>
<dbReference type="GO" id="GO:0071949">
    <property type="term" value="F:FAD binding"/>
    <property type="evidence" value="ECO:0007669"/>
    <property type="project" value="InterPro"/>
</dbReference>
<dbReference type="PANTHER" id="PTHR42685">
    <property type="entry name" value="GERANYLGERANYL DIPHOSPHATE REDUCTASE"/>
    <property type="match status" value="1"/>
</dbReference>
<dbReference type="NCBIfam" id="TIGR02032">
    <property type="entry name" value="GG-red-SF"/>
    <property type="match status" value="1"/>
</dbReference>
<dbReference type="InterPro" id="IPR050407">
    <property type="entry name" value="Geranylgeranyl_reductase"/>
</dbReference>
<dbReference type="AlphaFoldDB" id="A0A075FIT2"/>
<evidence type="ECO:0000259" key="1">
    <source>
        <dbReference type="Pfam" id="PF01494"/>
    </source>
</evidence>
<evidence type="ECO:0000259" key="2">
    <source>
        <dbReference type="Pfam" id="PF22578"/>
    </source>
</evidence>
<protein>
    <submittedName>
        <fullName evidence="3">Geranylgeranyl reductase</fullName>
    </submittedName>
</protein>
<dbReference type="GO" id="GO:0016628">
    <property type="term" value="F:oxidoreductase activity, acting on the CH-CH group of donors, NAD or NADP as acceptor"/>
    <property type="evidence" value="ECO:0007669"/>
    <property type="project" value="InterPro"/>
</dbReference>
<sequence>MKIGIKRTIEGKGAGVGCIGETMTTSWTEPINTGGVPNGGSEFDVIVVGGGPAGSSAASFAAMKGYKVLMLEKAVYPRDKICGDAVGGSSMRIVTELGVRPMIEETPLFRVDSIVFSGPGKNTEVRINLPPDQVEDRTAGYSLPRIQFDYMMFKRATELVLENGGSIIQDFAVKDVHIEGEGDSQVITGVSGTVGGRRSGNDVSTFSAPVIVGAGGFNCPIAKAVTETCHDEPMRDDDHYIAAYREYWTFQDSDSDIGPIEIHFLGGKLCNGYFWIFPTSKTTANVGCGMIISDMHKMDTKLRELQAWAINEHPKFKDRFANWKMVEGSDKGHLIPCGSPRKNAPSYQPRRFAMASAACVGDAASWVDPFSGEGMHQALLSGKVLAEYMEGESGSVVFTKEAAHEYQLDMWGRLGPVLTNSLKLQKLVRRKWLLNLLLKRAARDNKRGKAIRNQLELACSTKSGQEDMASTWQMMKMVFF</sequence>
<dbReference type="Pfam" id="PF22578">
    <property type="entry name" value="GGR_cat"/>
    <property type="match status" value="1"/>
</dbReference>
<reference evidence="3" key="1">
    <citation type="journal article" date="2014" name="Genome Biol. Evol.">
        <title>Pangenome evidence for extensive interdomain horizontal transfer affecting lineage core and shell genes in uncultured planktonic thaumarchaeota and euryarchaeota.</title>
        <authorList>
            <person name="Deschamps P."/>
            <person name="Zivanovic Y."/>
            <person name="Moreira D."/>
            <person name="Rodriguez-Valera F."/>
            <person name="Lopez-Garcia P."/>
        </authorList>
    </citation>
    <scope>NUCLEOTIDE SEQUENCE</scope>
</reference>
<dbReference type="EMBL" id="KF900331">
    <property type="protein sequence ID" value="AIE91214.1"/>
    <property type="molecule type" value="Genomic_DNA"/>
</dbReference>
<dbReference type="InterPro" id="IPR054715">
    <property type="entry name" value="GGR_cat"/>
</dbReference>
<dbReference type="Pfam" id="PF01494">
    <property type="entry name" value="FAD_binding_3"/>
    <property type="match status" value="1"/>
</dbReference>
<dbReference type="InterPro" id="IPR036188">
    <property type="entry name" value="FAD/NAD-bd_sf"/>
</dbReference>
<dbReference type="PANTHER" id="PTHR42685:SF22">
    <property type="entry name" value="CONDITIONED MEDIUM FACTOR RECEPTOR 1"/>
    <property type="match status" value="1"/>
</dbReference>
<name>A0A075FIT2_9EURY</name>
<feature type="domain" description="FAD-binding" evidence="1">
    <location>
        <begin position="43"/>
        <end position="229"/>
    </location>
</feature>